<protein>
    <submittedName>
        <fullName evidence="2">Uncharacterized protein</fullName>
    </submittedName>
</protein>
<dbReference type="RefSeq" id="YP_010088026.1">
    <property type="nucleotide sequence ID" value="NC_055606.1"/>
</dbReference>
<sequence length="768" mass="82801">MEDNVTRLDAEGVLRRAIEARQRTTADHSTPSDLSAPAPKRREILNWADDVEEAILRGELYHADSVDASAPMVQRLDIELQARDAVSRRTKAAGLGTTSILRGPAGAEALAQGSATDQALQHICGLPSGTGVTSSTWTDADIRGYATEAQLDKIEKAIWSALDKSVGRAQLPSGCSLDVCEYSEQNLFIPASRTGRWYACYVRPEVLVLVYARGRYVHDVAVNTHLTRLREHDTTAYRDVLAVLAAIQVGVVYGRFICPFVLLQDAAIKDILKSAQRSGHSSIVRPDHYFGGGPLQVADSHGSLTHDQALGRDRRSPVTFWHPDGVAAQGVVGVADVPASLVVGLGANGGKALTASTVAVRVAGTGEVCLVSTTATANAPLDMLRTAIKTPPCVRDGLYSPACTAALYGDGAGSVYVSVDGKRIGVETCLTLLRPGVEVVVRGRDTLSLAQMLLGLVALQQWTSEIGGGGEIHVTKGGEPWGTLKVRPGVDLLPRWAAALRTPAAIRGHASELWMDHGCSGLGRYLMQDYIKHGRFVGFQQFRVNKRGPFREAVRETLQQKVQRPHGGITLPVSFVLDTEFFSRRTTTGHVERYVYAVGVARFYAGEYQGSLTVVDNSPELGTFMETNGSAVRRYKDNWQTLVDGGCPQGNPADVLAKLRELSDLPGVRIFAKGADAEAEILASDVDGATRLFRRQGKLRAPVRELGHVAAKYEEYARGADWDETHDPGREAVLFGYACGLCERLPDPSEIGGDPARLLLWGPEAADV</sequence>
<dbReference type="EMBL" id="MF045843">
    <property type="protein sequence ID" value="AWC67509.1"/>
    <property type="molecule type" value="Genomic_RNA"/>
</dbReference>
<dbReference type="GeneID" id="65246872"/>
<feature type="region of interest" description="Disordered" evidence="1">
    <location>
        <begin position="20"/>
        <end position="41"/>
    </location>
</feature>
<reference evidence="2" key="1">
    <citation type="journal article" date="2018" name="PLoS ONE">
        <title>A novel chrysovirus from a clinical isolate of Aspergillus thermomutatus affects sporulation.</title>
        <authorList>
            <person name="Ejmal M.A."/>
            <person name="Holland D.J."/>
            <person name="MacDiarmid R.M."/>
            <person name="Pearson M.N."/>
        </authorList>
    </citation>
    <scope>NUCLEOTIDE SEQUENCE</scope>
    <source>
        <strain evidence="2">NZCV1</strain>
    </source>
</reference>
<keyword evidence="3" id="KW-1185">Reference proteome</keyword>
<organism evidence="2 3">
    <name type="scientific">Betachrysovirus aspergilli</name>
    <dbReference type="NCBI Taxonomy" id="2164061"/>
    <lineage>
        <taxon>Viruses</taxon>
        <taxon>Riboviria</taxon>
        <taxon>Orthornavirae</taxon>
        <taxon>Duplornaviricota</taxon>
        <taxon>Chrymotiviricetes</taxon>
        <taxon>Ghabrivirales</taxon>
        <taxon>Alphatotivirineae</taxon>
        <taxon>Chrysoviridae</taxon>
        <taxon>Betachrysovirus</taxon>
    </lineage>
</organism>
<evidence type="ECO:0000313" key="3">
    <source>
        <dbReference type="Proteomes" id="UP000680218"/>
    </source>
</evidence>
<accession>A0A3S7J343</accession>
<evidence type="ECO:0000256" key="1">
    <source>
        <dbReference type="SAM" id="MobiDB-lite"/>
    </source>
</evidence>
<name>A0A3S7J343_9VIRU</name>
<dbReference type="KEGG" id="vg:65246872"/>
<dbReference type="Proteomes" id="UP000680218">
    <property type="component" value="Genome"/>
</dbReference>
<gene>
    <name evidence="2" type="primary">ORF3</name>
</gene>
<proteinExistence type="predicted"/>
<evidence type="ECO:0000313" key="2">
    <source>
        <dbReference type="EMBL" id="AWC67509.1"/>
    </source>
</evidence>